<protein>
    <submittedName>
        <fullName evidence="1">Tail protein</fullName>
    </submittedName>
</protein>
<accession>A0A8S5MSK6</accession>
<sequence>MSREINLVSYLPEFMQQYKEPVATLDAENPEFVLLWKNAEKILYNRFISTADEYGISRFESLLGIYPARTDSIEVRRQRVLLRWYNKLPYTIRVFLLRLGQICGDSVFTVKRKFDKEYEIDITTHLEKSGLVDEVNKLIEEMIPCNMLIVSVNKVLCKPNQNIYLAGAVGFVEYIEISD</sequence>
<dbReference type="EMBL" id="BK014970">
    <property type="protein sequence ID" value="DAD84947.1"/>
    <property type="molecule type" value="Genomic_DNA"/>
</dbReference>
<evidence type="ECO:0000313" key="1">
    <source>
        <dbReference type="EMBL" id="DAD84947.1"/>
    </source>
</evidence>
<proteinExistence type="predicted"/>
<organism evidence="1">
    <name type="scientific">Siphoviridae sp. ctD6g5</name>
    <dbReference type="NCBI Taxonomy" id="2826196"/>
    <lineage>
        <taxon>Viruses</taxon>
        <taxon>Duplodnaviria</taxon>
        <taxon>Heunggongvirae</taxon>
        <taxon>Uroviricota</taxon>
        <taxon>Caudoviricetes</taxon>
    </lineage>
</organism>
<name>A0A8S5MSK6_9CAUD</name>
<reference evidence="1" key="1">
    <citation type="journal article" date="2021" name="Proc. Natl. Acad. Sci. U.S.A.">
        <title>A Catalog of Tens of Thousands of Viruses from Human Metagenomes Reveals Hidden Associations with Chronic Diseases.</title>
        <authorList>
            <person name="Tisza M.J."/>
            <person name="Buck C.B."/>
        </authorList>
    </citation>
    <scope>NUCLEOTIDE SEQUENCE</scope>
    <source>
        <strain evidence="1">CtD6g5</strain>
    </source>
</reference>
<dbReference type="Pfam" id="PF10076">
    <property type="entry name" value="Phage_Mu_Gp48"/>
    <property type="match status" value="1"/>
</dbReference>
<dbReference type="InterPro" id="IPR018755">
    <property type="entry name" value="Phage_Mu_Gp48"/>
</dbReference>